<comment type="caution">
    <text evidence="8">The sequence shown here is derived from an EMBL/GenBank/DDBJ whole genome shotgun (WGS) entry which is preliminary data.</text>
</comment>
<organism evidence="8 9">
    <name type="scientific">Sphingomonas immobilis</name>
    <dbReference type="NCBI Taxonomy" id="3063997"/>
    <lineage>
        <taxon>Bacteria</taxon>
        <taxon>Pseudomonadati</taxon>
        <taxon>Pseudomonadota</taxon>
        <taxon>Alphaproteobacteria</taxon>
        <taxon>Sphingomonadales</taxon>
        <taxon>Sphingomonadaceae</taxon>
        <taxon>Sphingomonas</taxon>
    </lineage>
</organism>
<proteinExistence type="inferred from homology"/>
<comment type="similarity">
    <text evidence="2">Belongs to the UPF0410 family.</text>
</comment>
<dbReference type="Pfam" id="PF04226">
    <property type="entry name" value="Transgly_assoc"/>
    <property type="match status" value="1"/>
</dbReference>
<dbReference type="PANTHER" id="PTHR33884">
    <property type="entry name" value="UPF0410 PROTEIN YMGE"/>
    <property type="match status" value="1"/>
</dbReference>
<feature type="transmembrane region" description="Helical" evidence="7">
    <location>
        <begin position="59"/>
        <end position="79"/>
    </location>
</feature>
<keyword evidence="4 7" id="KW-0812">Transmembrane</keyword>
<dbReference type="Proteomes" id="UP001176468">
    <property type="component" value="Unassembled WGS sequence"/>
</dbReference>
<dbReference type="RefSeq" id="WP_304560386.1">
    <property type="nucleotide sequence ID" value="NZ_JAUQSZ010000003.1"/>
</dbReference>
<evidence type="ECO:0000256" key="4">
    <source>
        <dbReference type="ARBA" id="ARBA00022692"/>
    </source>
</evidence>
<reference evidence="8" key="1">
    <citation type="submission" date="2023-07" db="EMBL/GenBank/DDBJ databases">
        <authorList>
            <person name="Kim M.K."/>
        </authorList>
    </citation>
    <scope>NUCLEOTIDE SEQUENCE</scope>
    <source>
        <strain evidence="8">CA1-15</strain>
    </source>
</reference>
<accession>A0ABT8ZWK0</accession>
<evidence type="ECO:0000256" key="3">
    <source>
        <dbReference type="ARBA" id="ARBA00022475"/>
    </source>
</evidence>
<keyword evidence="6 7" id="KW-0472">Membrane</keyword>
<evidence type="ECO:0000256" key="5">
    <source>
        <dbReference type="ARBA" id="ARBA00022989"/>
    </source>
</evidence>
<protein>
    <submittedName>
        <fullName evidence="8">GlsB/YeaQ/YmgE family stress response membrane protein</fullName>
    </submittedName>
</protein>
<evidence type="ECO:0000256" key="1">
    <source>
        <dbReference type="ARBA" id="ARBA00004651"/>
    </source>
</evidence>
<evidence type="ECO:0000313" key="8">
    <source>
        <dbReference type="EMBL" id="MDO7841929.1"/>
    </source>
</evidence>
<evidence type="ECO:0000256" key="6">
    <source>
        <dbReference type="ARBA" id="ARBA00023136"/>
    </source>
</evidence>
<keyword evidence="9" id="KW-1185">Reference proteome</keyword>
<keyword evidence="5 7" id="KW-1133">Transmembrane helix</keyword>
<evidence type="ECO:0000256" key="7">
    <source>
        <dbReference type="SAM" id="Phobius"/>
    </source>
</evidence>
<dbReference type="InterPro" id="IPR007341">
    <property type="entry name" value="Transgly_assoc"/>
</dbReference>
<gene>
    <name evidence="8" type="ORF">Q5H94_06300</name>
</gene>
<feature type="transmembrane region" description="Helical" evidence="7">
    <location>
        <begin position="28"/>
        <end position="47"/>
    </location>
</feature>
<keyword evidence="3" id="KW-1003">Cell membrane</keyword>
<comment type="subcellular location">
    <subcellularLocation>
        <location evidence="1">Cell membrane</location>
        <topology evidence="1">Multi-pass membrane protein</topology>
    </subcellularLocation>
</comment>
<name>A0ABT8ZWK0_9SPHN</name>
<dbReference type="PANTHER" id="PTHR33884:SF3">
    <property type="entry name" value="UPF0410 PROTEIN YMGE"/>
    <property type="match status" value="1"/>
</dbReference>
<sequence length="85" mass="8694">MSILAWIVLGLVAGFIGSKLVNRTGEGLLLDIVLGVVGAVVGGFLFNQFGASGVTGLNIYSLLVAVVGAVVVLVLYHLVVRGTAR</sequence>
<dbReference type="EMBL" id="JAUQSZ010000003">
    <property type="protein sequence ID" value="MDO7841929.1"/>
    <property type="molecule type" value="Genomic_DNA"/>
</dbReference>
<evidence type="ECO:0000313" key="9">
    <source>
        <dbReference type="Proteomes" id="UP001176468"/>
    </source>
</evidence>
<evidence type="ECO:0000256" key="2">
    <source>
        <dbReference type="ARBA" id="ARBA00011006"/>
    </source>
</evidence>